<dbReference type="Proteomes" id="UP000229433">
    <property type="component" value="Unassembled WGS sequence"/>
</dbReference>
<name>A0A2G1VX25_9FLAO</name>
<comment type="caution">
    <text evidence="3">The sequence shown here is derived from an EMBL/GenBank/DDBJ whole genome shotgun (WGS) entry which is preliminary data.</text>
</comment>
<dbReference type="PANTHER" id="PTHR12835:SF5">
    <property type="entry name" value="BIOTIN--PROTEIN LIGASE"/>
    <property type="match status" value="1"/>
</dbReference>
<proteinExistence type="predicted"/>
<keyword evidence="1 3" id="KW-0436">Ligase</keyword>
<dbReference type="InterPro" id="IPR004408">
    <property type="entry name" value="Biotin_CoA_COase_ligase"/>
</dbReference>
<dbReference type="PANTHER" id="PTHR12835">
    <property type="entry name" value="BIOTIN PROTEIN LIGASE"/>
    <property type="match status" value="1"/>
</dbReference>
<accession>A0A2G1VX25</accession>
<reference evidence="3 4" key="1">
    <citation type="submission" date="2017-08" db="EMBL/GenBank/DDBJ databases">
        <title>The whole genome shortgun sequences of strain Leeuwenhoekiella nanhaiensis G18 from the South China Sea.</title>
        <authorList>
            <person name="Liu Q."/>
        </authorList>
    </citation>
    <scope>NUCLEOTIDE SEQUENCE [LARGE SCALE GENOMIC DNA]</scope>
    <source>
        <strain evidence="3 4">G18</strain>
    </source>
</reference>
<keyword evidence="4" id="KW-1185">Reference proteome</keyword>
<dbReference type="EMBL" id="NQXA01000001">
    <property type="protein sequence ID" value="PHQ31295.1"/>
    <property type="molecule type" value="Genomic_DNA"/>
</dbReference>
<dbReference type="SUPFAM" id="SSF55681">
    <property type="entry name" value="Class II aaRS and biotin synthetases"/>
    <property type="match status" value="1"/>
</dbReference>
<evidence type="ECO:0000259" key="2">
    <source>
        <dbReference type="PROSITE" id="PS51733"/>
    </source>
</evidence>
<dbReference type="RefSeq" id="WP_099644836.1">
    <property type="nucleotide sequence ID" value="NZ_KZ319287.1"/>
</dbReference>
<dbReference type="CDD" id="cd16442">
    <property type="entry name" value="BPL"/>
    <property type="match status" value="1"/>
</dbReference>
<organism evidence="3 4">
    <name type="scientific">Leeuwenhoekiella nanhaiensis</name>
    <dbReference type="NCBI Taxonomy" id="1655491"/>
    <lineage>
        <taxon>Bacteria</taxon>
        <taxon>Pseudomonadati</taxon>
        <taxon>Bacteroidota</taxon>
        <taxon>Flavobacteriia</taxon>
        <taxon>Flavobacteriales</taxon>
        <taxon>Flavobacteriaceae</taxon>
        <taxon>Leeuwenhoekiella</taxon>
    </lineage>
</organism>
<dbReference type="InterPro" id="IPR045864">
    <property type="entry name" value="aa-tRNA-synth_II/BPL/LPL"/>
</dbReference>
<evidence type="ECO:0000313" key="3">
    <source>
        <dbReference type="EMBL" id="PHQ31295.1"/>
    </source>
</evidence>
<dbReference type="GO" id="GO:0005737">
    <property type="term" value="C:cytoplasm"/>
    <property type="evidence" value="ECO:0007669"/>
    <property type="project" value="TreeGrafter"/>
</dbReference>
<dbReference type="NCBIfam" id="TIGR00121">
    <property type="entry name" value="birA_ligase"/>
    <property type="match status" value="1"/>
</dbReference>
<dbReference type="OrthoDB" id="9807064at2"/>
<protein>
    <submittedName>
        <fullName evidence="3">Biotin--[acetyl-CoA-carboxylase] ligase</fullName>
    </submittedName>
</protein>
<evidence type="ECO:0000313" key="4">
    <source>
        <dbReference type="Proteomes" id="UP000229433"/>
    </source>
</evidence>
<gene>
    <name evidence="3" type="ORF">CJ305_03515</name>
</gene>
<sequence>MHIVKLNATTSTNTYLKEYARELDFKEDILVWTHAQVEGRGQRGAIWESEPGKNLTFSVFKRVEGFRADRTFYMSMAASLMVVETLEHFGVRQLAVKWPNDILAGARKICGILIETIIRDGLYGVILGVGINVNQKVFEKAPRATSVLLETGRVTDLNEVLDYFIKSFYKYAELVSQFDFARLHQLYEQQLFRKDKVSTFELPGGKHIAGVINGVSKNGKLILQLEDELLKEFDLKEIKLLY</sequence>
<evidence type="ECO:0000256" key="1">
    <source>
        <dbReference type="ARBA" id="ARBA00022598"/>
    </source>
</evidence>
<dbReference type="Gene3D" id="3.30.930.10">
    <property type="entry name" value="Bira Bifunctional Protein, Domain 2"/>
    <property type="match status" value="1"/>
</dbReference>
<dbReference type="PROSITE" id="PS51733">
    <property type="entry name" value="BPL_LPL_CATALYTIC"/>
    <property type="match status" value="1"/>
</dbReference>
<feature type="domain" description="BPL/LPL catalytic" evidence="2">
    <location>
        <begin position="1"/>
        <end position="176"/>
    </location>
</feature>
<dbReference type="Pfam" id="PF03099">
    <property type="entry name" value="BPL_LplA_LipB"/>
    <property type="match status" value="1"/>
</dbReference>
<dbReference type="GO" id="GO:0004077">
    <property type="term" value="F:biotin--[biotin carboxyl-carrier protein] ligase activity"/>
    <property type="evidence" value="ECO:0007669"/>
    <property type="project" value="InterPro"/>
</dbReference>
<dbReference type="AlphaFoldDB" id="A0A2G1VX25"/>
<dbReference type="InterPro" id="IPR004143">
    <property type="entry name" value="BPL_LPL_catalytic"/>
</dbReference>